<evidence type="ECO:0000313" key="1">
    <source>
        <dbReference type="EMBL" id="KAK3888177.1"/>
    </source>
</evidence>
<gene>
    <name evidence="1" type="ORF">Pcinc_007760</name>
</gene>
<keyword evidence="2" id="KW-1185">Reference proteome</keyword>
<reference evidence="1" key="1">
    <citation type="submission" date="2023-10" db="EMBL/GenBank/DDBJ databases">
        <title>Genome assemblies of two species of porcelain crab, Petrolisthes cinctipes and Petrolisthes manimaculis (Anomura: Porcellanidae).</title>
        <authorList>
            <person name="Angst P."/>
        </authorList>
    </citation>
    <scope>NUCLEOTIDE SEQUENCE</scope>
    <source>
        <strain evidence="1">PB745_01</strain>
        <tissue evidence="1">Gill</tissue>
    </source>
</reference>
<proteinExistence type="predicted"/>
<evidence type="ECO:0000313" key="2">
    <source>
        <dbReference type="Proteomes" id="UP001286313"/>
    </source>
</evidence>
<dbReference type="EMBL" id="JAWQEG010000581">
    <property type="protein sequence ID" value="KAK3888177.1"/>
    <property type="molecule type" value="Genomic_DNA"/>
</dbReference>
<accession>A0AAE1G8P5</accession>
<sequence length="108" mass="12510">MLENAELDLKETWNALGFSVEEQAERTVRLYDALGSHLQEIVNGERSLKRKYSKKIAENIKKFYELNAELKAGLPDLDDSLGLIQLDWSLKNSLKILYEEVKQKRKAE</sequence>
<dbReference type="AlphaFoldDB" id="A0AAE1G8P5"/>
<protein>
    <submittedName>
        <fullName evidence="1">Uncharacterized protein</fullName>
    </submittedName>
</protein>
<comment type="caution">
    <text evidence="1">The sequence shown here is derived from an EMBL/GenBank/DDBJ whole genome shotgun (WGS) entry which is preliminary data.</text>
</comment>
<organism evidence="1 2">
    <name type="scientific">Petrolisthes cinctipes</name>
    <name type="common">Flat porcelain crab</name>
    <dbReference type="NCBI Taxonomy" id="88211"/>
    <lineage>
        <taxon>Eukaryota</taxon>
        <taxon>Metazoa</taxon>
        <taxon>Ecdysozoa</taxon>
        <taxon>Arthropoda</taxon>
        <taxon>Crustacea</taxon>
        <taxon>Multicrustacea</taxon>
        <taxon>Malacostraca</taxon>
        <taxon>Eumalacostraca</taxon>
        <taxon>Eucarida</taxon>
        <taxon>Decapoda</taxon>
        <taxon>Pleocyemata</taxon>
        <taxon>Anomura</taxon>
        <taxon>Galatheoidea</taxon>
        <taxon>Porcellanidae</taxon>
        <taxon>Petrolisthes</taxon>
    </lineage>
</organism>
<dbReference type="Proteomes" id="UP001286313">
    <property type="component" value="Unassembled WGS sequence"/>
</dbReference>
<name>A0AAE1G8P5_PETCI</name>